<accession>A0ACB7IRZ6</accession>
<evidence type="ECO:0000313" key="1">
    <source>
        <dbReference type="EMBL" id="KAG9219831.1"/>
    </source>
</evidence>
<gene>
    <name evidence="1" type="ORF">CCMSSC00406_0009387</name>
</gene>
<dbReference type="EMBL" id="WQMT02000008">
    <property type="protein sequence ID" value="KAG9219831.1"/>
    <property type="molecule type" value="Genomic_DNA"/>
</dbReference>
<evidence type="ECO:0000313" key="2">
    <source>
        <dbReference type="Proteomes" id="UP000824881"/>
    </source>
</evidence>
<dbReference type="Proteomes" id="UP000824881">
    <property type="component" value="Unassembled WGS sequence"/>
</dbReference>
<organism evidence="1 2">
    <name type="scientific">Pleurotus cornucopiae</name>
    <name type="common">Cornucopia mushroom</name>
    <dbReference type="NCBI Taxonomy" id="5321"/>
    <lineage>
        <taxon>Eukaryota</taxon>
        <taxon>Fungi</taxon>
        <taxon>Dikarya</taxon>
        <taxon>Basidiomycota</taxon>
        <taxon>Agaricomycotina</taxon>
        <taxon>Agaricomycetes</taxon>
        <taxon>Agaricomycetidae</taxon>
        <taxon>Agaricales</taxon>
        <taxon>Pleurotineae</taxon>
        <taxon>Pleurotaceae</taxon>
        <taxon>Pleurotus</taxon>
    </lineage>
</organism>
<reference evidence="1 2" key="1">
    <citation type="journal article" date="2021" name="Appl. Environ. Microbiol.">
        <title>Genetic linkage and physical mapping for an oyster mushroom Pleurotus cornucopiae and QTL analysis for the trait cap color.</title>
        <authorList>
            <person name="Zhang Y."/>
            <person name="Gao W."/>
            <person name="Sonnenberg A."/>
            <person name="Chen Q."/>
            <person name="Zhang J."/>
            <person name="Huang C."/>
        </authorList>
    </citation>
    <scope>NUCLEOTIDE SEQUENCE [LARGE SCALE GENOMIC DNA]</scope>
    <source>
        <strain evidence="1">CCMSSC00406</strain>
    </source>
</reference>
<keyword evidence="2" id="KW-1185">Reference proteome</keyword>
<proteinExistence type="predicted"/>
<comment type="caution">
    <text evidence="1">The sequence shown here is derived from an EMBL/GenBank/DDBJ whole genome shotgun (WGS) entry which is preliminary data.</text>
</comment>
<name>A0ACB7IRZ6_PLECO</name>
<sequence length="506" mass="57307">MRQATRYFLLVLATVCILAALALLHSGGTPVRLANASLERLCGTAGFSAGVYLDQEKPAANSDDESLSEGELAIGLRVGGLARSWNQHETKFIRGRPGFSAYPPAFVPRKVLMLYDGEVMFQNLYLHNGTFYTITSLPESIPESSRVLCDPPVPKEKWVDHPPATAQRWQVLTPAEADQVLGKRSAGVLAGTTFLFNDGPGKEGFLGHYFHFVAEAFAGAWRVYTSSPLALLRNTAADIVFPSRVMLPRGDDWRDIRANLNTWFLNTILPNTAVEDIYQWEDRAKSNSVHVFSEIIIVDRWTAHRVPESEAQVWNKMTADIMASPAPFDWWSPLRHSLMQRIGIEGNARNRPVITYIDRQATGRKLVTEDHDTFVKALAKFGEDHDVEINSVQMEYLSKAEQFDIGTRTDIMVGVHGNGLSHQMWMKAGGKVLEFYDTGGFMRDYQLLAEAMHHTHYVIWNDTIHDKWRENKKTFMTKNFNNVHLHTPFVIELLHSLVKQIRDKRR</sequence>
<protein>
    <submittedName>
        <fullName evidence="1">Uncharacterized protein</fullName>
    </submittedName>
</protein>